<proteinExistence type="predicted"/>
<reference evidence="2" key="1">
    <citation type="submission" date="2022-11" db="UniProtKB">
        <authorList>
            <consortium name="WormBaseParasite"/>
        </authorList>
    </citation>
    <scope>IDENTIFICATION</scope>
</reference>
<dbReference type="Proteomes" id="UP000887576">
    <property type="component" value="Unplaced"/>
</dbReference>
<protein>
    <submittedName>
        <fullName evidence="2">SAM-dependent MTase TRM10-type domain-containing protein</fullName>
    </submittedName>
</protein>
<organism evidence="1 2">
    <name type="scientific">Panagrolaimus sp. JU765</name>
    <dbReference type="NCBI Taxonomy" id="591449"/>
    <lineage>
        <taxon>Eukaryota</taxon>
        <taxon>Metazoa</taxon>
        <taxon>Ecdysozoa</taxon>
        <taxon>Nematoda</taxon>
        <taxon>Chromadorea</taxon>
        <taxon>Rhabditida</taxon>
        <taxon>Tylenchina</taxon>
        <taxon>Panagrolaimomorpha</taxon>
        <taxon>Panagrolaimoidea</taxon>
        <taxon>Panagrolaimidae</taxon>
        <taxon>Panagrolaimus</taxon>
    </lineage>
</organism>
<evidence type="ECO:0000313" key="2">
    <source>
        <dbReference type="WBParaSite" id="JU765_v2.g13046.t1"/>
    </source>
</evidence>
<accession>A0AC34Q4Z2</accession>
<sequence length="306" mass="35399">MTENQELSSSSHLDSVSVAFVPDPNEGSSSNSISENANPTLPDVGDNAELEESSRKEGFSKKGWRREQQRILMLKRRPILRKLEKERRKAKKEQAKQEGTFVGKPRKYKMSESLNKQRICIDLDFSALMSENDMKGTMNQVNFSYGYNRRMPNPFQLYFCGVDDAMMKVADQKLFFRNWDVHLHREKIDSVFQPDEIVYLCAESENVLEKLDENKVYVIGGLLDHNHHKSYCYNMAKTKGYGHARLPIQEHIKLDTRKVLTINQVFDILCKYSVNSDWKQALIEVIPQRKQLQSSPLQENGEESGN</sequence>
<dbReference type="WBParaSite" id="JU765_v2.g13046.t1">
    <property type="protein sequence ID" value="JU765_v2.g13046.t1"/>
    <property type="gene ID" value="JU765_v2.g13046"/>
</dbReference>
<name>A0AC34Q4Z2_9BILA</name>
<evidence type="ECO:0000313" key="1">
    <source>
        <dbReference type="Proteomes" id="UP000887576"/>
    </source>
</evidence>